<dbReference type="Pfam" id="PF00583">
    <property type="entry name" value="Acetyltransf_1"/>
    <property type="match status" value="1"/>
</dbReference>
<evidence type="ECO:0000313" key="2">
    <source>
        <dbReference type="EMBL" id="QCR16057.1"/>
    </source>
</evidence>
<feature type="domain" description="N-acetyltransferase" evidence="1">
    <location>
        <begin position="1"/>
        <end position="117"/>
    </location>
</feature>
<name>A0A4P8QWN0_METMZ</name>
<organism evidence="2 3">
    <name type="scientific">Methanosarcina mazei</name>
    <name type="common">Methanosarcina frisia</name>
    <dbReference type="NCBI Taxonomy" id="2209"/>
    <lineage>
        <taxon>Archaea</taxon>
        <taxon>Methanobacteriati</taxon>
        <taxon>Methanobacteriota</taxon>
        <taxon>Stenosarchaea group</taxon>
        <taxon>Methanomicrobia</taxon>
        <taxon>Methanosarcinales</taxon>
        <taxon>Methanosarcinaceae</taxon>
        <taxon>Methanosarcina</taxon>
    </lineage>
</organism>
<dbReference type="InterPro" id="IPR000182">
    <property type="entry name" value="GNAT_dom"/>
</dbReference>
<sequence>MDHSTFTSNRRRDPEGFKTHLFLKAVSEHLIIRCVRTRIMGDTCHIGRLIMHPKWQNQGIGTHLMTEVELIYRDIARFKLFTGSNRSEIFTSIINWGNRSSGGSCWAAKLNLYIWKR</sequence>
<gene>
    <name evidence="2" type="ORF">DKM28_08435</name>
</gene>
<dbReference type="CDD" id="cd04301">
    <property type="entry name" value="NAT_SF"/>
    <property type="match status" value="1"/>
</dbReference>
<reference evidence="2 3" key="1">
    <citation type="submission" date="2018-05" db="EMBL/GenBank/DDBJ databases">
        <title>Methanosarcina gilichinskyana sp. nov., a novel methanogenic archaeon isolated from Holocene permafrost, North East Russia.</title>
        <authorList>
            <person name="Oshurkova V."/>
            <person name="Meer M."/>
            <person name="Bochkareva O."/>
            <person name="Shcherbakova V."/>
        </authorList>
    </citation>
    <scope>NUCLEOTIDE SEQUENCE [LARGE SCALE GENOMIC DNA]</scope>
    <source>
        <strain evidence="2 3">JL01</strain>
    </source>
</reference>
<dbReference type="SUPFAM" id="SSF55729">
    <property type="entry name" value="Acyl-CoA N-acyltransferases (Nat)"/>
    <property type="match status" value="1"/>
</dbReference>
<dbReference type="AlphaFoldDB" id="A0A4P8QWN0"/>
<proteinExistence type="predicted"/>
<evidence type="ECO:0000313" key="3">
    <source>
        <dbReference type="Proteomes" id="UP000300067"/>
    </source>
</evidence>
<protein>
    <submittedName>
        <fullName evidence="2">N-acetyltransferase</fullName>
    </submittedName>
</protein>
<dbReference type="GO" id="GO:0016747">
    <property type="term" value="F:acyltransferase activity, transferring groups other than amino-acyl groups"/>
    <property type="evidence" value="ECO:0007669"/>
    <property type="project" value="InterPro"/>
</dbReference>
<dbReference type="EMBL" id="CP029709">
    <property type="protein sequence ID" value="QCR16057.1"/>
    <property type="molecule type" value="Genomic_DNA"/>
</dbReference>
<dbReference type="Gene3D" id="3.40.630.30">
    <property type="match status" value="1"/>
</dbReference>
<dbReference type="PROSITE" id="PS51186">
    <property type="entry name" value="GNAT"/>
    <property type="match status" value="1"/>
</dbReference>
<evidence type="ECO:0000259" key="1">
    <source>
        <dbReference type="PROSITE" id="PS51186"/>
    </source>
</evidence>
<dbReference type="Proteomes" id="UP000300067">
    <property type="component" value="Chromosome"/>
</dbReference>
<dbReference type="OrthoDB" id="11597at2157"/>
<keyword evidence="2" id="KW-0808">Transferase</keyword>
<accession>A0A4P8QWN0</accession>
<dbReference type="InterPro" id="IPR016181">
    <property type="entry name" value="Acyl_CoA_acyltransferase"/>
</dbReference>